<evidence type="ECO:0000313" key="1">
    <source>
        <dbReference type="EMBL" id="ARW67948.1"/>
    </source>
</evidence>
<gene>
    <name evidence="1" type="primary">orf37b</name>
</gene>
<dbReference type="RefSeq" id="YP_009398762.1">
    <property type="nucleotide sequence ID" value="NC_035293.1"/>
</dbReference>
<dbReference type="EMBL" id="MF101449">
    <property type="protein sequence ID" value="ARW67948.1"/>
    <property type="molecule type" value="Genomic_DNA"/>
</dbReference>
<organism evidence="1">
    <name type="scientific">Kuetzingia canaliculata</name>
    <name type="common">Red alga</name>
    <name type="synonym">Rytiphlaea canaliculata</name>
    <dbReference type="NCBI Taxonomy" id="228262"/>
    <lineage>
        <taxon>Eukaryota</taxon>
        <taxon>Rhodophyta</taxon>
        <taxon>Florideophyceae</taxon>
        <taxon>Rhodymeniophycidae</taxon>
        <taxon>Ceramiales</taxon>
        <taxon>Rhodomelaceae</taxon>
        <taxon>Amansieae</taxon>
        <taxon>Kuetzingia</taxon>
    </lineage>
</organism>
<protein>
    <submittedName>
        <fullName evidence="1">Uncharacterized protein</fullName>
    </submittedName>
</protein>
<name>A0A1Z1MPH0_KUECA</name>
<dbReference type="AlphaFoldDB" id="A0A1Z1MPH0"/>
<keyword evidence="1" id="KW-0150">Chloroplast</keyword>
<sequence>MNVTSFLLHKQPLIEIINWHLFRFKKVHTICFFISLM</sequence>
<accession>A0A1Z1MPH0</accession>
<reference evidence="1" key="1">
    <citation type="journal article" date="2017" name="J. Phycol.">
        <title>Analysis of chloroplast genomes and a supermatrix inform reclassification of the Rhodomelaceae (Rhodophyta).</title>
        <authorList>
            <person name="Diaz-Tapia P."/>
            <person name="Maggs C.A."/>
            <person name="West J.A."/>
            <person name="Verbruggen H."/>
        </authorList>
    </citation>
    <scope>NUCLEOTIDE SEQUENCE</scope>
    <source>
        <strain evidence="1">PD1540</strain>
    </source>
</reference>
<geneLocation type="chloroplast" evidence="1"/>
<dbReference type="GeneID" id="33361337"/>
<keyword evidence="1" id="KW-0934">Plastid</keyword>
<proteinExistence type="predicted"/>